<dbReference type="Gene3D" id="1.10.340.30">
    <property type="entry name" value="Hypothetical protein, domain 2"/>
    <property type="match status" value="1"/>
</dbReference>
<evidence type="ECO:0000313" key="2">
    <source>
        <dbReference type="EMBL" id="KRM78358.1"/>
    </source>
</evidence>
<dbReference type="PATRIC" id="fig|1423738.3.peg.1194"/>
<dbReference type="EMBL" id="AYYK01000022">
    <property type="protein sequence ID" value="KRM78358.1"/>
    <property type="molecule type" value="Genomic_DNA"/>
</dbReference>
<accession>A0A0R2BR35</accession>
<keyword evidence="1" id="KW-1133">Transmembrane helix</keyword>
<dbReference type="RefSeq" id="WP_236697762.1">
    <property type="nucleotide sequence ID" value="NZ_AYYK01000022.1"/>
</dbReference>
<dbReference type="STRING" id="1423738.FC84_GL001181"/>
<comment type="caution">
    <text evidence="2">The sequence shown here is derived from an EMBL/GenBank/DDBJ whole genome shotgun (WGS) entry which is preliminary data.</text>
</comment>
<dbReference type="AlphaFoldDB" id="A0A0R2BR35"/>
<dbReference type="PANTHER" id="PTHR30037:SF4">
    <property type="entry name" value="DNA-3-METHYLADENINE GLYCOSYLASE I"/>
    <property type="match status" value="1"/>
</dbReference>
<proteinExistence type="predicted"/>
<keyword evidence="1" id="KW-0472">Membrane</keyword>
<dbReference type="PANTHER" id="PTHR30037">
    <property type="entry name" value="DNA-3-METHYLADENINE GLYCOSYLASE 1"/>
    <property type="match status" value="1"/>
</dbReference>
<protein>
    <submittedName>
        <fullName evidence="2">DNA-3-methyladenine glycosylase I</fullName>
    </submittedName>
</protein>
<gene>
    <name evidence="2" type="ORF">FC84_GL001181</name>
</gene>
<dbReference type="InterPro" id="IPR005019">
    <property type="entry name" value="Adenine_glyco"/>
</dbReference>
<keyword evidence="1" id="KW-0812">Transmembrane</keyword>
<reference evidence="2 3" key="1">
    <citation type="journal article" date="2015" name="Genome Announc.">
        <title>Expanding the biotechnology potential of lactobacilli through comparative genomics of 213 strains and associated genera.</title>
        <authorList>
            <person name="Sun Z."/>
            <person name="Harris H.M."/>
            <person name="McCann A."/>
            <person name="Guo C."/>
            <person name="Argimon S."/>
            <person name="Zhang W."/>
            <person name="Yang X."/>
            <person name="Jeffery I.B."/>
            <person name="Cooney J.C."/>
            <person name="Kagawa T.F."/>
            <person name="Liu W."/>
            <person name="Song Y."/>
            <person name="Salvetti E."/>
            <person name="Wrobel A."/>
            <person name="Rasinkangas P."/>
            <person name="Parkhill J."/>
            <person name="Rea M.C."/>
            <person name="O'Sullivan O."/>
            <person name="Ritari J."/>
            <person name="Douillard F.P."/>
            <person name="Paul Ross R."/>
            <person name="Yang R."/>
            <person name="Briner A.E."/>
            <person name="Felis G.E."/>
            <person name="de Vos W.M."/>
            <person name="Barrangou R."/>
            <person name="Klaenhammer T.R."/>
            <person name="Caufield P.W."/>
            <person name="Cui Y."/>
            <person name="Zhang H."/>
            <person name="O'Toole P.W."/>
        </authorList>
    </citation>
    <scope>NUCLEOTIDE SEQUENCE [LARGE SCALE GENOMIC DNA]</scope>
    <source>
        <strain evidence="2 3">DSM 20335</strain>
    </source>
</reference>
<dbReference type="GO" id="GO:0006284">
    <property type="term" value="P:base-excision repair"/>
    <property type="evidence" value="ECO:0007669"/>
    <property type="project" value="InterPro"/>
</dbReference>
<keyword evidence="3" id="KW-1185">Reference proteome</keyword>
<dbReference type="SUPFAM" id="SSF48150">
    <property type="entry name" value="DNA-glycosylase"/>
    <property type="match status" value="1"/>
</dbReference>
<dbReference type="InterPro" id="IPR011257">
    <property type="entry name" value="DNA_glycosylase"/>
</dbReference>
<sequence length="179" mass="20272">MVKRDLLNSMDNQQQAGVREYERIFGQATHDDQLLFEMLVIAVFQAGLSWKVAANKIPVFRQVFANFDHHQVAGFDEPEYEALLKNPAMIRNPRKIKAIIINARAIIKLAPEFSSFADYLWHFTDNNIWQMAVEPGTPLNQQSSLGTVVAKDMKKRGFTFVGPTTVQLLLLAAGIIKRV</sequence>
<organism evidence="2 3">
    <name type="scientific">Lapidilactobacillus dextrinicus DSM 20335</name>
    <dbReference type="NCBI Taxonomy" id="1423738"/>
    <lineage>
        <taxon>Bacteria</taxon>
        <taxon>Bacillati</taxon>
        <taxon>Bacillota</taxon>
        <taxon>Bacilli</taxon>
        <taxon>Lactobacillales</taxon>
        <taxon>Lactobacillaceae</taxon>
        <taxon>Lapidilactobacillus</taxon>
    </lineage>
</organism>
<dbReference type="InterPro" id="IPR052891">
    <property type="entry name" value="DNA-3mA_glycosylase"/>
</dbReference>
<dbReference type="Pfam" id="PF03352">
    <property type="entry name" value="Adenine_glyco"/>
    <property type="match status" value="1"/>
</dbReference>
<dbReference type="GO" id="GO:0008725">
    <property type="term" value="F:DNA-3-methyladenine glycosylase activity"/>
    <property type="evidence" value="ECO:0007669"/>
    <property type="project" value="InterPro"/>
</dbReference>
<name>A0A0R2BR35_9LACO</name>
<dbReference type="Proteomes" id="UP000051813">
    <property type="component" value="Unassembled WGS sequence"/>
</dbReference>
<evidence type="ECO:0000256" key="1">
    <source>
        <dbReference type="SAM" id="Phobius"/>
    </source>
</evidence>
<evidence type="ECO:0000313" key="3">
    <source>
        <dbReference type="Proteomes" id="UP000051813"/>
    </source>
</evidence>
<feature type="transmembrane region" description="Helical" evidence="1">
    <location>
        <begin position="157"/>
        <end position="176"/>
    </location>
</feature>